<dbReference type="SUPFAM" id="SSF55729">
    <property type="entry name" value="Acyl-CoA N-acyltransferases (Nat)"/>
    <property type="match status" value="1"/>
</dbReference>
<dbReference type="InterPro" id="IPR000182">
    <property type="entry name" value="GNAT_dom"/>
</dbReference>
<dbReference type="InterPro" id="IPR050680">
    <property type="entry name" value="YpeA/RimI_acetyltransf"/>
</dbReference>
<organism evidence="4 5">
    <name type="scientific">Paenibacillus lautus</name>
    <name type="common">Bacillus lautus</name>
    <dbReference type="NCBI Taxonomy" id="1401"/>
    <lineage>
        <taxon>Bacteria</taxon>
        <taxon>Bacillati</taxon>
        <taxon>Bacillota</taxon>
        <taxon>Bacilli</taxon>
        <taxon>Bacillales</taxon>
        <taxon>Paenibacillaceae</taxon>
        <taxon>Paenibacillus</taxon>
    </lineage>
</organism>
<dbReference type="PROSITE" id="PS51186">
    <property type="entry name" value="GNAT"/>
    <property type="match status" value="1"/>
</dbReference>
<evidence type="ECO:0000256" key="1">
    <source>
        <dbReference type="ARBA" id="ARBA00022679"/>
    </source>
</evidence>
<evidence type="ECO:0000313" key="5">
    <source>
        <dbReference type="Proteomes" id="UP000187074"/>
    </source>
</evidence>
<name>A0A1R1B6H0_PAELA</name>
<gene>
    <name evidence="4" type="ORF">BK123_08600</name>
</gene>
<protein>
    <submittedName>
        <fullName evidence="4">GNAT family N-acetyltransferase</fullName>
    </submittedName>
</protein>
<feature type="domain" description="N-acetyltransferase" evidence="3">
    <location>
        <begin position="159"/>
        <end position="293"/>
    </location>
</feature>
<evidence type="ECO:0000313" key="4">
    <source>
        <dbReference type="EMBL" id="OME95128.1"/>
    </source>
</evidence>
<dbReference type="Gene3D" id="3.40.630.30">
    <property type="match status" value="1"/>
</dbReference>
<evidence type="ECO:0000259" key="3">
    <source>
        <dbReference type="PROSITE" id="PS51186"/>
    </source>
</evidence>
<sequence length="293" mass="33492">MILEQADMKLRELSSFLARLNGIRHHHVGYCGEQEGEIYSTLQTEFTENGELSSQKFTVIYDQDQIVGALGFDVDEEERSAELWGPFIDAEGEQWNRLAEQLWDAGTSKLEGCVNRYYGFYNVDHQSAVRFMEDKGGRKSGEHHVLRLRKSALLTDGLSGLQDFTPEYTDEFAKLHGTNFPNTYLSAQDIMQQLDDDHRLFMFTEQGELAGYVYVEGEPEFKEGSIEYIAVSENFRGKGYGRALLDQALHYLFHIVQLEDISLCVDQRNEGAIQLYQRAGFDAIHKLAAYVLE</sequence>
<keyword evidence="2" id="KW-0012">Acyltransferase</keyword>
<dbReference type="STRING" id="1401.BK123_08600"/>
<dbReference type="EMBL" id="MRTF01000002">
    <property type="protein sequence ID" value="OME95128.1"/>
    <property type="molecule type" value="Genomic_DNA"/>
</dbReference>
<dbReference type="RefSeq" id="WP_076321945.1">
    <property type="nucleotide sequence ID" value="NZ_MRTF01000002.1"/>
</dbReference>
<dbReference type="CDD" id="cd04301">
    <property type="entry name" value="NAT_SF"/>
    <property type="match status" value="1"/>
</dbReference>
<dbReference type="GO" id="GO:0016747">
    <property type="term" value="F:acyltransferase activity, transferring groups other than amino-acyl groups"/>
    <property type="evidence" value="ECO:0007669"/>
    <property type="project" value="InterPro"/>
</dbReference>
<dbReference type="Proteomes" id="UP000187074">
    <property type="component" value="Unassembled WGS sequence"/>
</dbReference>
<keyword evidence="1 4" id="KW-0808">Transferase</keyword>
<evidence type="ECO:0000256" key="2">
    <source>
        <dbReference type="ARBA" id="ARBA00023315"/>
    </source>
</evidence>
<proteinExistence type="predicted"/>
<reference evidence="4 5" key="1">
    <citation type="submission" date="2016-11" db="EMBL/GenBank/DDBJ databases">
        <title>Paenibacillus species isolates.</title>
        <authorList>
            <person name="Beno S.M."/>
        </authorList>
    </citation>
    <scope>NUCLEOTIDE SEQUENCE [LARGE SCALE GENOMIC DNA]</scope>
    <source>
        <strain evidence="4 5">FSL F4-0100</strain>
    </source>
</reference>
<dbReference type="AlphaFoldDB" id="A0A1R1B6H0"/>
<dbReference type="Pfam" id="PF00583">
    <property type="entry name" value="Acetyltransf_1"/>
    <property type="match status" value="1"/>
</dbReference>
<dbReference type="InterPro" id="IPR016181">
    <property type="entry name" value="Acyl_CoA_acyltransferase"/>
</dbReference>
<dbReference type="PANTHER" id="PTHR43420">
    <property type="entry name" value="ACETYLTRANSFERASE"/>
    <property type="match status" value="1"/>
</dbReference>
<comment type="caution">
    <text evidence="4">The sequence shown here is derived from an EMBL/GenBank/DDBJ whole genome shotgun (WGS) entry which is preliminary data.</text>
</comment>
<accession>A0A1R1B6H0</accession>
<dbReference type="OrthoDB" id="87299at2"/>